<comment type="caution">
    <text evidence="1">The sequence shown here is derived from an EMBL/GenBank/DDBJ whole genome shotgun (WGS) entry which is preliminary data.</text>
</comment>
<reference evidence="1" key="1">
    <citation type="journal article" date="2023" name="G3 (Bethesda)">
        <title>A reference genome for the long-term kleptoplast-retaining sea slug Elysia crispata morphotype clarki.</title>
        <authorList>
            <person name="Eastman K.E."/>
            <person name="Pendleton A.L."/>
            <person name="Shaikh M.A."/>
            <person name="Suttiyut T."/>
            <person name="Ogas R."/>
            <person name="Tomko P."/>
            <person name="Gavelis G."/>
            <person name="Widhalm J.R."/>
            <person name="Wisecaver J.H."/>
        </authorList>
    </citation>
    <scope>NUCLEOTIDE SEQUENCE</scope>
    <source>
        <strain evidence="1">ECLA1</strain>
    </source>
</reference>
<sequence>MMLRRRMAIVMVKLRRSFGELKKRSLQDVSGMLHKAPCPTRAIKTWSKLESSSFQNLDLYTTSPSREPLPRWIKVARWGNWKVIHRNIYITKVRVGQNQSLAWPLQPFIWAFAACDHPVEKQQNNVCCVSGKTLFSA</sequence>
<dbReference type="EMBL" id="JAWDGP010000029">
    <property type="protein sequence ID" value="KAK3804248.1"/>
    <property type="molecule type" value="Genomic_DNA"/>
</dbReference>
<proteinExistence type="predicted"/>
<evidence type="ECO:0000313" key="1">
    <source>
        <dbReference type="EMBL" id="KAK3804248.1"/>
    </source>
</evidence>
<organism evidence="1 2">
    <name type="scientific">Elysia crispata</name>
    <name type="common">lettuce slug</name>
    <dbReference type="NCBI Taxonomy" id="231223"/>
    <lineage>
        <taxon>Eukaryota</taxon>
        <taxon>Metazoa</taxon>
        <taxon>Spiralia</taxon>
        <taxon>Lophotrochozoa</taxon>
        <taxon>Mollusca</taxon>
        <taxon>Gastropoda</taxon>
        <taxon>Heterobranchia</taxon>
        <taxon>Euthyneura</taxon>
        <taxon>Panpulmonata</taxon>
        <taxon>Sacoglossa</taxon>
        <taxon>Placobranchoidea</taxon>
        <taxon>Plakobranchidae</taxon>
        <taxon>Elysia</taxon>
    </lineage>
</organism>
<keyword evidence="2" id="KW-1185">Reference proteome</keyword>
<name>A0AAE1BDE1_9GAST</name>
<dbReference type="AlphaFoldDB" id="A0AAE1BDE1"/>
<evidence type="ECO:0000313" key="2">
    <source>
        <dbReference type="Proteomes" id="UP001283361"/>
    </source>
</evidence>
<accession>A0AAE1BDE1</accession>
<dbReference type="Proteomes" id="UP001283361">
    <property type="component" value="Unassembled WGS sequence"/>
</dbReference>
<gene>
    <name evidence="1" type="ORF">RRG08_040755</name>
</gene>
<protein>
    <submittedName>
        <fullName evidence="1">Uncharacterized protein</fullName>
    </submittedName>
</protein>